<organism evidence="3 4">
    <name type="scientific">Lutibacter agarilyticus</name>
    <dbReference type="NCBI Taxonomy" id="1109740"/>
    <lineage>
        <taxon>Bacteria</taxon>
        <taxon>Pseudomonadati</taxon>
        <taxon>Bacteroidota</taxon>
        <taxon>Flavobacteriia</taxon>
        <taxon>Flavobacteriales</taxon>
        <taxon>Flavobacteriaceae</taxon>
        <taxon>Lutibacter</taxon>
    </lineage>
</organism>
<protein>
    <submittedName>
        <fullName evidence="3">Por secretion system C-terminal sorting domain-containing protein</fullName>
    </submittedName>
</protein>
<reference evidence="3 4" key="1">
    <citation type="submission" date="2017-06" db="EMBL/GenBank/DDBJ databases">
        <authorList>
            <person name="Kim H.J."/>
            <person name="Triplett B.A."/>
        </authorList>
    </citation>
    <scope>NUCLEOTIDE SEQUENCE [LARGE SCALE GENOMIC DNA]</scope>
    <source>
        <strain evidence="3 4">DSM 29150</strain>
    </source>
</reference>
<dbReference type="NCBIfam" id="TIGR04183">
    <property type="entry name" value="Por_Secre_tail"/>
    <property type="match status" value="1"/>
</dbReference>
<name>A0A238X5J7_9FLAO</name>
<dbReference type="Proteomes" id="UP000198384">
    <property type="component" value="Unassembled WGS sequence"/>
</dbReference>
<evidence type="ECO:0000259" key="2">
    <source>
        <dbReference type="Pfam" id="PF18962"/>
    </source>
</evidence>
<evidence type="ECO:0000256" key="1">
    <source>
        <dbReference type="ARBA" id="ARBA00022729"/>
    </source>
</evidence>
<dbReference type="OrthoDB" id="9795222at2"/>
<dbReference type="Gene3D" id="2.160.20.10">
    <property type="entry name" value="Single-stranded right-handed beta-helix, Pectin lyase-like"/>
    <property type="match status" value="1"/>
</dbReference>
<dbReference type="InterPro" id="IPR011050">
    <property type="entry name" value="Pectin_lyase_fold/virulence"/>
</dbReference>
<gene>
    <name evidence="3" type="ORF">SAMN06265371_1059</name>
</gene>
<dbReference type="AlphaFoldDB" id="A0A238X5J7"/>
<dbReference type="InterPro" id="IPR035953">
    <property type="entry name" value="Dextranase_N-ter"/>
</dbReference>
<dbReference type="EMBL" id="FZNT01000005">
    <property type="protein sequence ID" value="SNR54306.1"/>
    <property type="molecule type" value="Genomic_DNA"/>
</dbReference>
<proteinExistence type="predicted"/>
<sequence>MRTTVYFFRIVIFLFSFKILCAQELVVFNNIPDRSASDHYLCRVKLESEDNTAWRNAFVLQTRGKEESEDPEGAYYNVIRGFTASWIAFESDFNGNNVIVEISKKDGSSITKAMVRPVGDASPASIIDGKAYVTFSEPANVNVDINGQLEDNYTGYGYTGPNVHTITLFANPIFPKPDINNSSVRVLYPNEDINTLNRNDWQTIVFAPGVHDIGLGFEILSNETLYIPGDAVVHGTIHPPNLWGNSASKNFKVFGSGTISGENIVRHPSDDANLLTKPFTHQAEGSHLEGFVVADPAFHTFNMNHSSGNVANPNIYKNLKILAWRINSDGINAFRCSEVSDCFFRTQDDAFYYGAQHVNQHDNVVWNDANGAVLFLQNVVDGSTSTFRDVKVIYHRANWHWWDGGRIVSFRQRPSGVTISNVTVQNILIEDPLPAFPPFYGTMIDDSAGVNITLNNIVIENVHQEHDGVSTSGDAQRGKPQNTLIGVSSQVWENIWFKNCYFNGEILTSFEDGNFYTEYVDPNTVIFNDPTLSTEKRIDFEVKIYPNPVENHLHLEFTNKTSRNIRLYDIVGKLLYKADYNTDKIQIDVDQLKLSGIIYVQVQSGEIIANYKVLVR</sequence>
<dbReference type="SUPFAM" id="SSF51126">
    <property type="entry name" value="Pectin lyase-like"/>
    <property type="match status" value="1"/>
</dbReference>
<evidence type="ECO:0000313" key="4">
    <source>
        <dbReference type="Proteomes" id="UP000198384"/>
    </source>
</evidence>
<feature type="domain" description="Secretion system C-terminal sorting" evidence="2">
    <location>
        <begin position="544"/>
        <end position="612"/>
    </location>
</feature>
<keyword evidence="4" id="KW-1185">Reference proteome</keyword>
<keyword evidence="1" id="KW-0732">Signal</keyword>
<evidence type="ECO:0000313" key="3">
    <source>
        <dbReference type="EMBL" id="SNR54306.1"/>
    </source>
</evidence>
<dbReference type="InterPro" id="IPR026444">
    <property type="entry name" value="Secre_tail"/>
</dbReference>
<dbReference type="Pfam" id="PF18962">
    <property type="entry name" value="Por_Secre_tail"/>
    <property type="match status" value="1"/>
</dbReference>
<accession>A0A238X5J7</accession>
<dbReference type="Gene3D" id="2.60.350.10">
    <property type="entry name" value="Dextranase, N-terminal"/>
    <property type="match status" value="1"/>
</dbReference>
<dbReference type="InterPro" id="IPR012334">
    <property type="entry name" value="Pectin_lyas_fold"/>
</dbReference>